<dbReference type="SUPFAM" id="SSF56219">
    <property type="entry name" value="DNase I-like"/>
    <property type="match status" value="1"/>
</dbReference>
<dbReference type="AlphaFoldDB" id="A0A9Q0GAN3"/>
<proteinExistence type="predicted"/>
<dbReference type="GO" id="GO:0003676">
    <property type="term" value="F:nucleic acid binding"/>
    <property type="evidence" value="ECO:0007669"/>
    <property type="project" value="InterPro"/>
</dbReference>
<dbReference type="Pfam" id="PF03372">
    <property type="entry name" value="Exo_endo_phos"/>
    <property type="match status" value="1"/>
</dbReference>
<dbReference type="PROSITE" id="PS50158">
    <property type="entry name" value="ZF_CCHC"/>
    <property type="match status" value="1"/>
</dbReference>
<dbReference type="InterPro" id="IPR001878">
    <property type="entry name" value="Znf_CCHC"/>
</dbReference>
<accession>A0A9Q0GAN3</accession>
<evidence type="ECO:0000313" key="4">
    <source>
        <dbReference type="EMBL" id="KAJ4844986.1"/>
    </source>
</evidence>
<keyword evidence="1" id="KW-0479">Metal-binding</keyword>
<feature type="region of interest" description="Disordered" evidence="2">
    <location>
        <begin position="1"/>
        <end position="20"/>
    </location>
</feature>
<protein>
    <recommendedName>
        <fullName evidence="3">CCHC-type domain-containing protein</fullName>
    </recommendedName>
</protein>
<dbReference type="PANTHER" id="PTHR33710:SF71">
    <property type="entry name" value="ENDONUCLEASE_EXONUCLEASE_PHOSPHATASE DOMAIN-CONTAINING PROTEIN"/>
    <property type="match status" value="1"/>
</dbReference>
<evidence type="ECO:0000259" key="3">
    <source>
        <dbReference type="PROSITE" id="PS50158"/>
    </source>
</evidence>
<name>A0A9Q0GAN3_9ROSI</name>
<dbReference type="InterPro" id="IPR036691">
    <property type="entry name" value="Endo/exonu/phosph_ase_sf"/>
</dbReference>
<dbReference type="OrthoDB" id="1001388at2759"/>
<sequence>MEASSSSQAQSKDGHTIRTLRLSRNPDQRKAFSEHVLVGKLVTSKAMSHHLLKMFVSCIWNLQGALEVKGLERNVFLLSFQFSEDRSKALHGGQWVVNGSLLLVREWGPKATLAEVDLSTADFWVLAHGLLLEQLTIENAACIAGMLEELVGVDLTLRNRVCRSNILKFKVRMNVDLPLCPGFQDDDGEGCSRWVDLSYKNLPDHCFACGRIGHMMKVCPYDGREGVSKEVIRFGHKLRAEPDFHKRRTREWKRITQPWRDALAGEKERRAMYDETEARLVEFTECVRKKKEERRVAEETSGRDPTTTRSNWLLGFGDWVPKIQNWKKFVRSWGLGCLTRWMLSTSSLAVFWKDDIDVTLLSWSGSHIDVVVKDLGQHCWRFTGFYGNPVEGERHHSWELLKRLSECNNLPWICAGDFNEVTRAEEKLGGPPKPERLMAAFKNCLDRCGLQDMGYTGYPFTWTNGRGGIRNTKLRLDRCVCTSGWRALFPNARVLYLYDPGSDHIPVLVDCWGTLLVRRRRQRKRFYFEDHWLRDDDCREVVKSVWENGGSRDSWSEVAMKFEKTREELSGWNHRKHGSIPEAIGKTRAELEFLQGAESSDEN</sequence>
<evidence type="ECO:0000313" key="5">
    <source>
        <dbReference type="Proteomes" id="UP001141552"/>
    </source>
</evidence>
<dbReference type="PANTHER" id="PTHR33710">
    <property type="entry name" value="BNAC02G09200D PROTEIN"/>
    <property type="match status" value="1"/>
</dbReference>
<dbReference type="InterPro" id="IPR005135">
    <property type="entry name" value="Endo/exonuclease/phosphatase"/>
</dbReference>
<feature type="compositionally biased region" description="Polar residues" evidence="2">
    <location>
        <begin position="1"/>
        <end position="11"/>
    </location>
</feature>
<gene>
    <name evidence="4" type="ORF">Tsubulata_038252</name>
</gene>
<evidence type="ECO:0000256" key="2">
    <source>
        <dbReference type="SAM" id="MobiDB-lite"/>
    </source>
</evidence>
<dbReference type="GO" id="GO:0003824">
    <property type="term" value="F:catalytic activity"/>
    <property type="evidence" value="ECO:0007669"/>
    <property type="project" value="InterPro"/>
</dbReference>
<dbReference type="InterPro" id="IPR025558">
    <property type="entry name" value="DUF4283"/>
</dbReference>
<dbReference type="Proteomes" id="UP001141552">
    <property type="component" value="Unassembled WGS sequence"/>
</dbReference>
<reference evidence="4" key="2">
    <citation type="journal article" date="2023" name="Plants (Basel)">
        <title>Annotation of the Turnera subulata (Passifloraceae) Draft Genome Reveals the S-Locus Evolved after the Divergence of Turneroideae from Passifloroideae in a Stepwise Manner.</title>
        <authorList>
            <person name="Henning P.M."/>
            <person name="Roalson E.H."/>
            <person name="Mir W."/>
            <person name="McCubbin A.G."/>
            <person name="Shore J.S."/>
        </authorList>
    </citation>
    <scope>NUCLEOTIDE SEQUENCE</scope>
    <source>
        <strain evidence="4">F60SS</strain>
    </source>
</reference>
<evidence type="ECO:0000256" key="1">
    <source>
        <dbReference type="PROSITE-ProRule" id="PRU00047"/>
    </source>
</evidence>
<keyword evidence="5" id="KW-1185">Reference proteome</keyword>
<keyword evidence="1" id="KW-0863">Zinc-finger</keyword>
<dbReference type="Pfam" id="PF14111">
    <property type="entry name" value="DUF4283"/>
    <property type="match status" value="1"/>
</dbReference>
<dbReference type="EMBL" id="JAKUCV010001817">
    <property type="protein sequence ID" value="KAJ4844986.1"/>
    <property type="molecule type" value="Genomic_DNA"/>
</dbReference>
<dbReference type="GO" id="GO:0008270">
    <property type="term" value="F:zinc ion binding"/>
    <property type="evidence" value="ECO:0007669"/>
    <property type="project" value="UniProtKB-KW"/>
</dbReference>
<keyword evidence="1" id="KW-0862">Zinc</keyword>
<comment type="caution">
    <text evidence="4">The sequence shown here is derived from an EMBL/GenBank/DDBJ whole genome shotgun (WGS) entry which is preliminary data.</text>
</comment>
<organism evidence="4 5">
    <name type="scientific">Turnera subulata</name>
    <dbReference type="NCBI Taxonomy" id="218843"/>
    <lineage>
        <taxon>Eukaryota</taxon>
        <taxon>Viridiplantae</taxon>
        <taxon>Streptophyta</taxon>
        <taxon>Embryophyta</taxon>
        <taxon>Tracheophyta</taxon>
        <taxon>Spermatophyta</taxon>
        <taxon>Magnoliopsida</taxon>
        <taxon>eudicotyledons</taxon>
        <taxon>Gunneridae</taxon>
        <taxon>Pentapetalae</taxon>
        <taxon>rosids</taxon>
        <taxon>fabids</taxon>
        <taxon>Malpighiales</taxon>
        <taxon>Passifloraceae</taxon>
        <taxon>Turnera</taxon>
    </lineage>
</organism>
<feature type="domain" description="CCHC-type" evidence="3">
    <location>
        <begin position="206"/>
        <end position="220"/>
    </location>
</feature>
<reference evidence="4" key="1">
    <citation type="submission" date="2022-02" db="EMBL/GenBank/DDBJ databases">
        <authorList>
            <person name="Henning P.M."/>
            <person name="McCubbin A.G."/>
            <person name="Shore J.S."/>
        </authorList>
    </citation>
    <scope>NUCLEOTIDE SEQUENCE</scope>
    <source>
        <strain evidence="4">F60SS</strain>
        <tissue evidence="4">Leaves</tissue>
    </source>
</reference>
<dbReference type="Gene3D" id="3.60.10.10">
    <property type="entry name" value="Endonuclease/exonuclease/phosphatase"/>
    <property type="match status" value="1"/>
</dbReference>